<dbReference type="VEuPathDB" id="TrichDB:TVAGG3_0602570"/>
<dbReference type="PANTHER" id="PTHR24182">
    <property type="entry name" value="ANKYRIN REPEAT AND SOCS BOX CONTAINING 4"/>
    <property type="match status" value="1"/>
</dbReference>
<dbReference type="AlphaFoldDB" id="A2DIK6"/>
<sequence length="128" mass="15303">MIKTELIDSKKHLPVNIIRDISGNIPYNNRYTKSYLYLIKRLSDNYHLQEVKNIFYICNYLFYKEYGIKLDKSEDFETINIGDLEIHSKNTIYKAIMNNDIKSFISFTEAENFNINDKLRCKLYPEDP</sequence>
<proteinExistence type="predicted"/>
<protein>
    <recommendedName>
        <fullName evidence="3">DUF3447 domain-containing protein</fullName>
    </recommendedName>
</protein>
<evidence type="ECO:0000313" key="1">
    <source>
        <dbReference type="EMBL" id="EAY19810.1"/>
    </source>
</evidence>
<dbReference type="EMBL" id="DS113204">
    <property type="protein sequence ID" value="EAY19810.1"/>
    <property type="molecule type" value="Genomic_DNA"/>
</dbReference>
<accession>A2DIK6</accession>
<gene>
    <name evidence="1" type="ORF">TVAG_178540</name>
</gene>
<keyword evidence="2" id="KW-1185">Reference proteome</keyword>
<dbReference type="VEuPathDB" id="TrichDB:TVAG_178540"/>
<evidence type="ECO:0000313" key="2">
    <source>
        <dbReference type="Proteomes" id="UP000001542"/>
    </source>
</evidence>
<dbReference type="Proteomes" id="UP000001542">
    <property type="component" value="Unassembled WGS sequence"/>
</dbReference>
<dbReference type="InParanoid" id="A2DIK6"/>
<organism evidence="1 2">
    <name type="scientific">Trichomonas vaginalis (strain ATCC PRA-98 / G3)</name>
    <dbReference type="NCBI Taxonomy" id="412133"/>
    <lineage>
        <taxon>Eukaryota</taxon>
        <taxon>Metamonada</taxon>
        <taxon>Parabasalia</taxon>
        <taxon>Trichomonadida</taxon>
        <taxon>Trichomonadidae</taxon>
        <taxon>Trichomonas</taxon>
    </lineage>
</organism>
<dbReference type="KEGG" id="tva:5465340"/>
<dbReference type="RefSeq" id="XP_001580796.1">
    <property type="nucleotide sequence ID" value="XM_001580746.1"/>
</dbReference>
<reference evidence="1" key="2">
    <citation type="journal article" date="2007" name="Science">
        <title>Draft genome sequence of the sexually transmitted pathogen Trichomonas vaginalis.</title>
        <authorList>
            <person name="Carlton J.M."/>
            <person name="Hirt R.P."/>
            <person name="Silva J.C."/>
            <person name="Delcher A.L."/>
            <person name="Schatz M."/>
            <person name="Zhao Q."/>
            <person name="Wortman J.R."/>
            <person name="Bidwell S.L."/>
            <person name="Alsmark U.C.M."/>
            <person name="Besteiro S."/>
            <person name="Sicheritz-Ponten T."/>
            <person name="Noel C.J."/>
            <person name="Dacks J.B."/>
            <person name="Foster P.G."/>
            <person name="Simillion C."/>
            <person name="Van de Peer Y."/>
            <person name="Miranda-Saavedra D."/>
            <person name="Barton G.J."/>
            <person name="Westrop G.D."/>
            <person name="Mueller S."/>
            <person name="Dessi D."/>
            <person name="Fiori P.L."/>
            <person name="Ren Q."/>
            <person name="Paulsen I."/>
            <person name="Zhang H."/>
            <person name="Bastida-Corcuera F.D."/>
            <person name="Simoes-Barbosa A."/>
            <person name="Brown M.T."/>
            <person name="Hayes R.D."/>
            <person name="Mukherjee M."/>
            <person name="Okumura C.Y."/>
            <person name="Schneider R."/>
            <person name="Smith A.J."/>
            <person name="Vanacova S."/>
            <person name="Villalvazo M."/>
            <person name="Haas B.J."/>
            <person name="Pertea M."/>
            <person name="Feldblyum T.V."/>
            <person name="Utterback T.R."/>
            <person name="Shu C.L."/>
            <person name="Osoegawa K."/>
            <person name="de Jong P.J."/>
            <person name="Hrdy I."/>
            <person name="Horvathova L."/>
            <person name="Zubacova Z."/>
            <person name="Dolezal P."/>
            <person name="Malik S.B."/>
            <person name="Logsdon J.M. Jr."/>
            <person name="Henze K."/>
            <person name="Gupta A."/>
            <person name="Wang C.C."/>
            <person name="Dunne R.L."/>
            <person name="Upcroft J.A."/>
            <person name="Upcroft P."/>
            <person name="White O."/>
            <person name="Salzberg S.L."/>
            <person name="Tang P."/>
            <person name="Chiu C.-H."/>
            <person name="Lee Y.-S."/>
            <person name="Embley T.M."/>
            <person name="Coombs G.H."/>
            <person name="Mottram J.C."/>
            <person name="Tachezy J."/>
            <person name="Fraser-Liggett C.M."/>
            <person name="Johnson P.J."/>
        </authorList>
    </citation>
    <scope>NUCLEOTIDE SEQUENCE [LARGE SCALE GENOMIC DNA]</scope>
    <source>
        <strain evidence="1">G3</strain>
    </source>
</reference>
<evidence type="ECO:0008006" key="3">
    <source>
        <dbReference type="Google" id="ProtNLM"/>
    </source>
</evidence>
<dbReference type="PANTHER" id="PTHR24182:SF13">
    <property type="entry name" value="LD18443P"/>
    <property type="match status" value="1"/>
</dbReference>
<name>A2DIK6_TRIV3</name>
<reference evidence="1" key="1">
    <citation type="submission" date="2006-10" db="EMBL/GenBank/DDBJ databases">
        <authorList>
            <person name="Amadeo P."/>
            <person name="Zhao Q."/>
            <person name="Wortman J."/>
            <person name="Fraser-Liggett C."/>
            <person name="Carlton J."/>
        </authorList>
    </citation>
    <scope>NUCLEOTIDE SEQUENCE</scope>
    <source>
        <strain evidence="1">G3</strain>
    </source>
</reference>